<evidence type="ECO:0000256" key="1">
    <source>
        <dbReference type="ARBA" id="ARBA00023002"/>
    </source>
</evidence>
<comment type="caution">
    <text evidence="4">The sequence shown here is derived from an EMBL/GenBank/DDBJ whole genome shotgun (WGS) entry which is preliminary data.</text>
</comment>
<dbReference type="InterPro" id="IPR036291">
    <property type="entry name" value="NAD(P)-bd_dom_sf"/>
</dbReference>
<feature type="domain" description="GFO/IDH/MocA-like oxidoreductase" evidence="3">
    <location>
        <begin position="133"/>
        <end position="268"/>
    </location>
</feature>
<evidence type="ECO:0000313" key="5">
    <source>
        <dbReference type="Proteomes" id="UP000654279"/>
    </source>
</evidence>
<dbReference type="Proteomes" id="UP000654279">
    <property type="component" value="Unassembled WGS sequence"/>
</dbReference>
<dbReference type="GO" id="GO:0000166">
    <property type="term" value="F:nucleotide binding"/>
    <property type="evidence" value="ECO:0007669"/>
    <property type="project" value="InterPro"/>
</dbReference>
<name>A0A926D147_9FIRM</name>
<dbReference type="RefSeq" id="WP_249285455.1">
    <property type="nucleotide sequence ID" value="NZ_JACRSO010000003.1"/>
</dbReference>
<dbReference type="Pfam" id="PF22725">
    <property type="entry name" value="GFO_IDH_MocA_C3"/>
    <property type="match status" value="1"/>
</dbReference>
<dbReference type="SUPFAM" id="SSF51735">
    <property type="entry name" value="NAD(P)-binding Rossmann-fold domains"/>
    <property type="match status" value="1"/>
</dbReference>
<dbReference type="Pfam" id="PF01408">
    <property type="entry name" value="GFO_IDH_MocA"/>
    <property type="match status" value="1"/>
</dbReference>
<dbReference type="InterPro" id="IPR050463">
    <property type="entry name" value="Gfo/Idh/MocA_oxidrdct_glycsds"/>
</dbReference>
<organism evidence="4 5">
    <name type="scientific">Luoshenia tenuis</name>
    <dbReference type="NCBI Taxonomy" id="2763654"/>
    <lineage>
        <taxon>Bacteria</taxon>
        <taxon>Bacillati</taxon>
        <taxon>Bacillota</taxon>
        <taxon>Clostridia</taxon>
        <taxon>Christensenellales</taxon>
        <taxon>Christensenellaceae</taxon>
        <taxon>Luoshenia</taxon>
    </lineage>
</organism>
<reference evidence="4" key="1">
    <citation type="submission" date="2020-08" db="EMBL/GenBank/DDBJ databases">
        <title>Genome public.</title>
        <authorList>
            <person name="Liu C."/>
            <person name="Sun Q."/>
        </authorList>
    </citation>
    <scope>NUCLEOTIDE SEQUENCE</scope>
    <source>
        <strain evidence="4">NSJ-44</strain>
    </source>
</reference>
<dbReference type="Gene3D" id="3.40.50.720">
    <property type="entry name" value="NAD(P)-binding Rossmann-like Domain"/>
    <property type="match status" value="1"/>
</dbReference>
<sequence length="395" mass="43357">MAIKPVKVALIGSGAISYTYLNTMVNTFGILDVVGCSDIIPERSKARAEQFGIRQMTNEEILNDPEIQIVVNTTYPLSHFEVTEAALKAGKHVQSEKMMAGEYLEAKKLYDLSKEKGLYLGMAPDTFLGGGLQTCRKLLDAGMIGQPVNAQAVLTRNYQPAGEGDSLPFVMQYGGSVMFDMGSYYMHALLALLGPVKRVNGFAKKSSEQKAFSNPRSPRYKEKFDLPQPNILQGALEFENGVLGNLTVLSESIGETTRLEIWGTEGCIICPDPNTYGGPVYLMRNNVMERYEVPLTHGYVNKNKVFYEPGTAPEVMWQDSIRGIGVADMAYALRNNRAPRCSAEMGLHAMEIVHGIMESCKEDGKVYTMQTPFTQPAPLPSGYVNGTAAEACLDN</sequence>
<gene>
    <name evidence="4" type="ORF">H8699_09405</name>
</gene>
<keyword evidence="5" id="KW-1185">Reference proteome</keyword>
<dbReference type="InterPro" id="IPR000683">
    <property type="entry name" value="Gfo/Idh/MocA-like_OxRdtase_N"/>
</dbReference>
<dbReference type="InterPro" id="IPR055170">
    <property type="entry name" value="GFO_IDH_MocA-like_dom"/>
</dbReference>
<proteinExistence type="predicted"/>
<evidence type="ECO:0000259" key="2">
    <source>
        <dbReference type="Pfam" id="PF01408"/>
    </source>
</evidence>
<dbReference type="Gene3D" id="3.30.360.10">
    <property type="entry name" value="Dihydrodipicolinate Reductase, domain 2"/>
    <property type="match status" value="1"/>
</dbReference>
<dbReference type="AlphaFoldDB" id="A0A926D147"/>
<accession>A0A926D147</accession>
<dbReference type="EMBL" id="JACRSO010000003">
    <property type="protein sequence ID" value="MBC8529642.1"/>
    <property type="molecule type" value="Genomic_DNA"/>
</dbReference>
<keyword evidence="1" id="KW-0560">Oxidoreductase</keyword>
<dbReference type="PANTHER" id="PTHR43818">
    <property type="entry name" value="BCDNA.GH03377"/>
    <property type="match status" value="1"/>
</dbReference>
<protein>
    <submittedName>
        <fullName evidence="4">Gfo/Idh/MocA family oxidoreductase</fullName>
    </submittedName>
</protein>
<dbReference type="GO" id="GO:0016491">
    <property type="term" value="F:oxidoreductase activity"/>
    <property type="evidence" value="ECO:0007669"/>
    <property type="project" value="UniProtKB-KW"/>
</dbReference>
<feature type="domain" description="Gfo/Idh/MocA-like oxidoreductase N-terminal" evidence="2">
    <location>
        <begin position="6"/>
        <end position="120"/>
    </location>
</feature>
<evidence type="ECO:0000259" key="3">
    <source>
        <dbReference type="Pfam" id="PF22725"/>
    </source>
</evidence>
<dbReference type="PANTHER" id="PTHR43818:SF11">
    <property type="entry name" value="BCDNA.GH03377"/>
    <property type="match status" value="1"/>
</dbReference>
<dbReference type="SUPFAM" id="SSF55347">
    <property type="entry name" value="Glyceraldehyde-3-phosphate dehydrogenase-like, C-terminal domain"/>
    <property type="match status" value="1"/>
</dbReference>
<evidence type="ECO:0000313" key="4">
    <source>
        <dbReference type="EMBL" id="MBC8529642.1"/>
    </source>
</evidence>